<reference evidence="2 3" key="1">
    <citation type="submission" date="2020-08" db="EMBL/GenBank/DDBJ databases">
        <title>Croceimicrobium hydrocarbonivorans gen. nov., sp. nov., a novel marine bacterium isolated from a bacterial consortium that degrades polyethylene terephthalate.</title>
        <authorList>
            <person name="Liu R."/>
        </authorList>
    </citation>
    <scope>NUCLEOTIDE SEQUENCE [LARGE SCALE GENOMIC DNA]</scope>
    <source>
        <strain evidence="2 3">A20-9</strain>
    </source>
</reference>
<sequence>MKKSLILLLLGLAFTLQAQTDTSQKDLNIQIPARFKYLQRPYLEMSTIQGGASKQWSTTQMLEFFYGDFVDDAEKAEMMSAASSEGLSLGSIQSWDFRLAFEREKTEPRKGPYLDMPQNAIFIYNRSYNSLKMSPDMLRLFLYGNRATAGEAQDISDFNYQSWFYSGIGYQYSFLIDTLPVSIGLSLVSMHTLDDHSTGQASLTTAPDGSNIDFAGAYHFGQSGATTAYSINGWGLALNLETHERFGNHEFSLAAYDLGAVNMPRWLQIDRDSSFSFEGINLGNLFDLSEGSFNNLIDSLSDGVVGGGRAAKWKMLPFRLQFKYRYHFQKQFAYADIEYLHLPNWFPRAAVGYGYRWKKFKANTGLAYGGFNGLSWDLGLDWKITKHWQMQGGLSNLFGLAIPGWSGGTIGNYRLRYTF</sequence>
<dbReference type="RefSeq" id="WP_210758346.1">
    <property type="nucleotide sequence ID" value="NZ_CP060139.1"/>
</dbReference>
<dbReference type="AlphaFoldDB" id="A0A7H0VDL3"/>
<protein>
    <recommendedName>
        <fullName evidence="4">DUF5723 domain-containing protein</fullName>
    </recommendedName>
</protein>
<evidence type="ECO:0000256" key="1">
    <source>
        <dbReference type="SAM" id="SignalP"/>
    </source>
</evidence>
<name>A0A7H0VDL3_9FLAO</name>
<dbReference type="Proteomes" id="UP000516305">
    <property type="component" value="Chromosome"/>
</dbReference>
<keyword evidence="3" id="KW-1185">Reference proteome</keyword>
<accession>A0A7H0VDL3</accession>
<proteinExistence type="predicted"/>
<evidence type="ECO:0000313" key="2">
    <source>
        <dbReference type="EMBL" id="QNR23811.1"/>
    </source>
</evidence>
<dbReference type="EMBL" id="CP060139">
    <property type="protein sequence ID" value="QNR23811.1"/>
    <property type="molecule type" value="Genomic_DNA"/>
</dbReference>
<feature type="chain" id="PRO_5028866419" description="DUF5723 domain-containing protein" evidence="1">
    <location>
        <begin position="19"/>
        <end position="419"/>
    </location>
</feature>
<feature type="signal peptide" evidence="1">
    <location>
        <begin position="1"/>
        <end position="18"/>
    </location>
</feature>
<gene>
    <name evidence="2" type="ORF">H4K34_15755</name>
</gene>
<organism evidence="2 3">
    <name type="scientific">Croceimicrobium hydrocarbonivorans</name>
    <dbReference type="NCBI Taxonomy" id="2761580"/>
    <lineage>
        <taxon>Bacteria</taxon>
        <taxon>Pseudomonadati</taxon>
        <taxon>Bacteroidota</taxon>
        <taxon>Flavobacteriia</taxon>
        <taxon>Flavobacteriales</taxon>
        <taxon>Owenweeksiaceae</taxon>
        <taxon>Croceimicrobium</taxon>
    </lineage>
</organism>
<evidence type="ECO:0000313" key="3">
    <source>
        <dbReference type="Proteomes" id="UP000516305"/>
    </source>
</evidence>
<evidence type="ECO:0008006" key="4">
    <source>
        <dbReference type="Google" id="ProtNLM"/>
    </source>
</evidence>
<dbReference type="KEGG" id="chyd:H4K34_15755"/>
<keyword evidence="1" id="KW-0732">Signal</keyword>